<gene>
    <name evidence="1" type="ORF">C0189_00990</name>
</gene>
<evidence type="ECO:0000313" key="2">
    <source>
        <dbReference type="Proteomes" id="UP000237040"/>
    </source>
</evidence>
<dbReference type="Proteomes" id="UP000237040">
    <property type="component" value="Unassembled WGS sequence"/>
</dbReference>
<sequence>MSIGEEIKRRALSRTIEWFIGYVYKNPEENLKRGFETLYRLSNTLHFDQLFKDQIKNVLDVISSDTPTKQYVVNLFKDTRKDILQKIAVNFIVNAGWYGVPKQRNITVKEGFKVPWFMLVDPTERCNYNCI</sequence>
<dbReference type="PANTHER" id="PTHR43524:SF1">
    <property type="entry name" value="RADICAL SAM SUPERFAMILY PROTEIN"/>
    <property type="match status" value="1"/>
</dbReference>
<accession>A0A2J6WFK0</accession>
<dbReference type="AlphaFoldDB" id="A0A2J6WFK0"/>
<proteinExistence type="predicted"/>
<evidence type="ECO:0000313" key="1">
    <source>
        <dbReference type="EMBL" id="PMP68541.1"/>
    </source>
</evidence>
<name>A0A2J6WFK0_9BACT</name>
<protein>
    <submittedName>
        <fullName evidence="1">Radical SAM protein</fullName>
    </submittedName>
</protein>
<dbReference type="EMBL" id="PNIL01000016">
    <property type="protein sequence ID" value="PMP68541.1"/>
    <property type="molecule type" value="Genomic_DNA"/>
</dbReference>
<organism evidence="1 2">
    <name type="scientific">Caldisericum exile</name>
    <dbReference type="NCBI Taxonomy" id="693075"/>
    <lineage>
        <taxon>Bacteria</taxon>
        <taxon>Pseudomonadati</taxon>
        <taxon>Caldisericota/Cryosericota group</taxon>
        <taxon>Caldisericota</taxon>
        <taxon>Caldisericia</taxon>
        <taxon>Caldisericales</taxon>
        <taxon>Caldisericaceae</taxon>
        <taxon>Caldisericum</taxon>
    </lineage>
</organism>
<feature type="non-terminal residue" evidence="1">
    <location>
        <position position="131"/>
    </location>
</feature>
<dbReference type="PANTHER" id="PTHR43524">
    <property type="entry name" value="RADICAL SAM SUPERFAMILY PROTEIN"/>
    <property type="match status" value="1"/>
</dbReference>
<reference evidence="1 2" key="1">
    <citation type="submission" date="2018-01" db="EMBL/GenBank/DDBJ databases">
        <title>Metagenomic assembled genomes from two thermal pools in the Uzon Caldera, Kamchatka, Russia.</title>
        <authorList>
            <person name="Wilkins L."/>
            <person name="Ettinger C."/>
        </authorList>
    </citation>
    <scope>NUCLEOTIDE SEQUENCE [LARGE SCALE GENOMIC DNA]</scope>
    <source>
        <strain evidence="1">ZAV-07</strain>
    </source>
</reference>
<comment type="caution">
    <text evidence="1">The sequence shown here is derived from an EMBL/GenBank/DDBJ whole genome shotgun (WGS) entry which is preliminary data.</text>
</comment>